<dbReference type="PANTHER" id="PTHR16206">
    <property type="entry name" value="DEP DOMAIN-CONTAINING"/>
    <property type="match status" value="1"/>
</dbReference>
<dbReference type="RefSeq" id="XP_014663453.1">
    <property type="nucleotide sequence ID" value="XM_014807967.1"/>
</dbReference>
<evidence type="ECO:0000313" key="4">
    <source>
        <dbReference type="RefSeq" id="XP_014663453.1"/>
    </source>
</evidence>
<protein>
    <submittedName>
        <fullName evidence="4">Uncharacterized protein LOC106806114</fullName>
    </submittedName>
</protein>
<gene>
    <name evidence="4" type="primary">LOC106806114</name>
</gene>
<dbReference type="PROSITE" id="PS50186">
    <property type="entry name" value="DEP"/>
    <property type="match status" value="1"/>
</dbReference>
<dbReference type="Pfam" id="PF00610">
    <property type="entry name" value="DEP"/>
    <property type="match status" value="1"/>
</dbReference>
<feature type="region of interest" description="Disordered" evidence="1">
    <location>
        <begin position="620"/>
        <end position="680"/>
    </location>
</feature>
<dbReference type="Proteomes" id="UP000695022">
    <property type="component" value="Unplaced"/>
</dbReference>
<keyword evidence="3" id="KW-1185">Reference proteome</keyword>
<dbReference type="PANTHER" id="PTHR16206:SF4">
    <property type="entry name" value="PROTEIN LET-99"/>
    <property type="match status" value="1"/>
</dbReference>
<evidence type="ECO:0000256" key="1">
    <source>
        <dbReference type="SAM" id="MobiDB-lite"/>
    </source>
</evidence>
<dbReference type="SUPFAM" id="SSF46785">
    <property type="entry name" value="Winged helix' DNA-binding domain"/>
    <property type="match status" value="1"/>
</dbReference>
<feature type="compositionally biased region" description="Low complexity" evidence="1">
    <location>
        <begin position="374"/>
        <end position="384"/>
    </location>
</feature>
<feature type="region of interest" description="Disordered" evidence="1">
    <location>
        <begin position="493"/>
        <end position="582"/>
    </location>
</feature>
<evidence type="ECO:0000259" key="2">
    <source>
        <dbReference type="PROSITE" id="PS50186"/>
    </source>
</evidence>
<feature type="compositionally biased region" description="Basic and acidic residues" evidence="1">
    <location>
        <begin position="403"/>
        <end position="415"/>
    </location>
</feature>
<feature type="region of interest" description="Disordered" evidence="1">
    <location>
        <begin position="716"/>
        <end position="748"/>
    </location>
</feature>
<evidence type="ECO:0000313" key="3">
    <source>
        <dbReference type="Proteomes" id="UP000695022"/>
    </source>
</evidence>
<sequence>MSTERRRRLPPSGPYRATKLWNDVVRSFRASMPLKKHRRSMRYYDNCFTPSDAVEWLHGHLQENPIFGRDVTRQQITQLLEKFYKCGVFEDVRGAKHNKDFSDSGHVFRFVDNLSPVKLSRTPLKVRTNNVSHLAPNHLDFGKSKPHVPKSDLQECHLVAKPLTPAEVEDVWKGVTLSRLEAILGVRSSDELLDSGLVNVNHIVHNMTKVNKQGIVTDLAVEGRCECVISCSKHNSSVHLAPGKVVYSIEDPTALTYCEQVSKEEYENQKSALSQSAMSGLLDSIISNKRMSAKEKRKKLKQARARLGRRAGGALAARSRGDLYGSAATSHCSLNVIEEQHGGQPATRGQDSPRDAAPFRRRDALRATGGVPRAAAMTTYTTAARSPGRGNAQEGRGAVGRASTEKEGRSPREGGARGAAGQASCEEGRRGGGGADGVSGKAPGLCIAGLSPIARDGSMLIGATTSLRRPVVVSSDFSRSILSALATACDDAPRPAALPAAPSSADGENGGTRHPRARTGRLHDVASANPGTPSSADGGGTRRPRASTGRLHDVASAVPAAAWQQQQQRRPASQRKSCSLPINSSFMNPTYADEQYVDCDCVRLGVAMPDCSTCADDDNEAPPGVNSSASSYQTAPPGVNSSASSYQTARSHVTAGSSNSVASARSLQRKREVRPLPQRHLGECTPQHHVEEPHYVNAEVVQAFLAGQEFGRVRASTASGGQLRRHQGAPRPASVHGSPQDTIYIGGMDDPYASSLTLDATVSHRAGRPLLETPRQPPVPPRRGPTANQQRSPSGDGMLRRRSADRRQQSIPDSARKSRRQSMQHAYSAYSVDDAATTLTLGRPASEVDVRTASRPGTQCGSRESSAFTPFGTRGVLCALKRMDSQPVLHTVDGQNCAKDALQICCLLLSPAARKRLQLLLRMMAKMCKNEELDSLDEFTCVRSLVIETFTSSILRPEYEDDQDMLLNLRLVTFLVENHADIMAVPETLKKQINTRLAQARTSRTQVVVFDRRHSADALSYVSKKEAHSHSSCMLTSLLDSIIRQQARVSAKEKEKELKQFKLAYPDIYRKRFPTAAEEAEFFPPESRSRIPKPLMKLRSMRL</sequence>
<dbReference type="InterPro" id="IPR000591">
    <property type="entry name" value="DEP_dom"/>
</dbReference>
<dbReference type="Gene3D" id="1.10.10.10">
    <property type="entry name" value="Winged helix-like DNA-binding domain superfamily/Winged helix DNA-binding domain"/>
    <property type="match status" value="1"/>
</dbReference>
<feature type="region of interest" description="Disordered" evidence="1">
    <location>
        <begin position="846"/>
        <end position="866"/>
    </location>
</feature>
<name>A0ABM1DU32_PRICU</name>
<feature type="compositionally biased region" description="Basic and acidic residues" evidence="1">
    <location>
        <begin position="669"/>
        <end position="680"/>
    </location>
</feature>
<dbReference type="InterPro" id="IPR036390">
    <property type="entry name" value="WH_DNA-bd_sf"/>
</dbReference>
<proteinExistence type="predicted"/>
<organism evidence="3 4">
    <name type="scientific">Priapulus caudatus</name>
    <name type="common">Priapulid worm</name>
    <dbReference type="NCBI Taxonomy" id="37621"/>
    <lineage>
        <taxon>Eukaryota</taxon>
        <taxon>Metazoa</taxon>
        <taxon>Ecdysozoa</taxon>
        <taxon>Scalidophora</taxon>
        <taxon>Priapulida</taxon>
        <taxon>Priapulimorpha</taxon>
        <taxon>Priapulimorphida</taxon>
        <taxon>Priapulidae</taxon>
        <taxon>Priapulus</taxon>
    </lineage>
</organism>
<feature type="domain" description="DEP" evidence="2">
    <location>
        <begin position="28"/>
        <end position="112"/>
    </location>
</feature>
<dbReference type="SMART" id="SM00049">
    <property type="entry name" value="DEP"/>
    <property type="match status" value="1"/>
</dbReference>
<feature type="compositionally biased region" description="Low complexity" evidence="1">
    <location>
        <begin position="493"/>
        <end position="506"/>
    </location>
</feature>
<feature type="compositionally biased region" description="Polar residues" evidence="1">
    <location>
        <begin position="855"/>
        <end position="866"/>
    </location>
</feature>
<dbReference type="GeneID" id="106806114"/>
<dbReference type="InterPro" id="IPR036388">
    <property type="entry name" value="WH-like_DNA-bd_sf"/>
</dbReference>
<feature type="region of interest" description="Disordered" evidence="1">
    <location>
        <begin position="766"/>
        <end position="829"/>
    </location>
</feature>
<feature type="region of interest" description="Disordered" evidence="1">
    <location>
        <begin position="364"/>
        <end position="440"/>
    </location>
</feature>
<accession>A0ABM1DU32</accession>
<reference evidence="4" key="1">
    <citation type="submission" date="2025-08" db="UniProtKB">
        <authorList>
            <consortium name="RefSeq"/>
        </authorList>
    </citation>
    <scope>IDENTIFICATION</scope>
</reference>
<feature type="compositionally biased region" description="Polar residues" evidence="1">
    <location>
        <begin position="625"/>
        <end position="666"/>
    </location>
</feature>
<feature type="compositionally biased region" description="Low complexity" evidence="1">
    <location>
        <begin position="554"/>
        <end position="571"/>
    </location>
</feature>